<dbReference type="InterPro" id="IPR008630">
    <property type="entry name" value="Glyco_trans_34"/>
</dbReference>
<evidence type="ECO:0000256" key="3">
    <source>
        <dbReference type="ARBA" id="ARBA00022679"/>
    </source>
</evidence>
<dbReference type="InterPro" id="IPR029044">
    <property type="entry name" value="Nucleotide-diphossugar_trans"/>
</dbReference>
<dbReference type="Proteomes" id="UP000781932">
    <property type="component" value="Unassembled WGS sequence"/>
</dbReference>
<reference evidence="5" key="1">
    <citation type="submission" date="2020-03" db="EMBL/GenBank/DDBJ databases">
        <authorList>
            <person name="He L."/>
        </authorList>
    </citation>
    <scope>NUCLEOTIDE SEQUENCE</scope>
    <source>
        <strain evidence="5">CkLH20</strain>
    </source>
</reference>
<accession>A0A9P6I3Q8</accession>
<name>A0A9P6I3Q8_9PEZI</name>
<keyword evidence="3 5" id="KW-0808">Transferase</keyword>
<sequence>MRVQLGYPLIRAFYVILPILLTAELLYMFHPFLARLRLPRSTVHDSRLRCHGGDGCFPSIHESLAEDVAESIRYCRNNSEEMNRQNPRIATVTAQFGKHQNHYARALRTHLVHTLIHDAELHVLCESIVDDFWNKPAFILSLLLEELEKPEDERLEWLFWVDRDTIILDNCRSPASFLPPPAGWAASGSDSGYVNARKDNPHDDMHLIISNDWNGLNNGIFLLRVNRWSLDLFDSILAYRHYNPDVKLRFTEQSAMELLLQEEKFRHNVTLVPQHWINPYPGDFPEDDGVKLDWEFFARPGDFLVHFAGYEDRDKSMLPWLDIAEERTTGWAAGPTVRKLDYEIAEFWRKRFSKDP</sequence>
<dbReference type="SUPFAM" id="SSF53448">
    <property type="entry name" value="Nucleotide-diphospho-sugar transferases"/>
    <property type="match status" value="1"/>
</dbReference>
<keyword evidence="2" id="KW-0328">Glycosyltransferase</keyword>
<comment type="similarity">
    <text evidence="1">Belongs to the glycosyltransferase 34 family.</text>
</comment>
<organism evidence="5 6">
    <name type="scientific">Colletotrichum karsti</name>
    <dbReference type="NCBI Taxonomy" id="1095194"/>
    <lineage>
        <taxon>Eukaryota</taxon>
        <taxon>Fungi</taxon>
        <taxon>Dikarya</taxon>
        <taxon>Ascomycota</taxon>
        <taxon>Pezizomycotina</taxon>
        <taxon>Sordariomycetes</taxon>
        <taxon>Hypocreomycetidae</taxon>
        <taxon>Glomerellales</taxon>
        <taxon>Glomerellaceae</taxon>
        <taxon>Colletotrichum</taxon>
        <taxon>Colletotrichum boninense species complex</taxon>
    </lineage>
</organism>
<keyword evidence="6" id="KW-1185">Reference proteome</keyword>
<dbReference type="OrthoDB" id="407658at2759"/>
<dbReference type="PANTHER" id="PTHR31306:SF8">
    <property type="entry name" value="GLYCOSYLTRANSFERASE FAMILY 34 PROTEIN"/>
    <property type="match status" value="1"/>
</dbReference>
<proteinExistence type="inferred from homology"/>
<gene>
    <name evidence="5" type="ORF">CkaCkLH20_05619</name>
</gene>
<dbReference type="AlphaFoldDB" id="A0A9P6I3Q8"/>
<feature type="transmembrane region" description="Helical" evidence="4">
    <location>
        <begin position="12"/>
        <end position="33"/>
    </location>
</feature>
<reference evidence="5" key="2">
    <citation type="submission" date="2020-11" db="EMBL/GenBank/DDBJ databases">
        <title>Whole genome sequencing of Colletotrichum sp.</title>
        <authorList>
            <person name="Li H."/>
        </authorList>
    </citation>
    <scope>NUCLEOTIDE SEQUENCE</scope>
    <source>
        <strain evidence="5">CkLH20</strain>
    </source>
</reference>
<dbReference type="GO" id="GO:0000139">
    <property type="term" value="C:Golgi membrane"/>
    <property type="evidence" value="ECO:0007669"/>
    <property type="project" value="TreeGrafter"/>
</dbReference>
<evidence type="ECO:0000256" key="1">
    <source>
        <dbReference type="ARBA" id="ARBA00005664"/>
    </source>
</evidence>
<evidence type="ECO:0000313" key="6">
    <source>
        <dbReference type="Proteomes" id="UP000781932"/>
    </source>
</evidence>
<dbReference type="Pfam" id="PF05637">
    <property type="entry name" value="Glyco_transf_34"/>
    <property type="match status" value="1"/>
</dbReference>
<dbReference type="FunFam" id="3.90.550.10:FF:000237">
    <property type="entry name" value="WGS project CABT00000000 data, contig 2.1"/>
    <property type="match status" value="1"/>
</dbReference>
<dbReference type="PANTHER" id="PTHR31306">
    <property type="entry name" value="ALPHA-1,6-MANNOSYLTRANSFERASE MNN11-RELATED"/>
    <property type="match status" value="1"/>
</dbReference>
<evidence type="ECO:0000313" key="5">
    <source>
        <dbReference type="EMBL" id="KAF9876773.1"/>
    </source>
</evidence>
<dbReference type="Gene3D" id="3.90.550.10">
    <property type="entry name" value="Spore Coat Polysaccharide Biosynthesis Protein SpsA, Chain A"/>
    <property type="match status" value="1"/>
</dbReference>
<keyword evidence="4" id="KW-0472">Membrane</keyword>
<protein>
    <submittedName>
        <fullName evidence="5">Galactosyl transferase gma12 mnn10 family protein</fullName>
    </submittedName>
</protein>
<evidence type="ECO:0000256" key="4">
    <source>
        <dbReference type="SAM" id="Phobius"/>
    </source>
</evidence>
<comment type="caution">
    <text evidence="5">The sequence shown here is derived from an EMBL/GenBank/DDBJ whole genome shotgun (WGS) entry which is preliminary data.</text>
</comment>
<dbReference type="GeneID" id="62161411"/>
<dbReference type="GO" id="GO:0016757">
    <property type="term" value="F:glycosyltransferase activity"/>
    <property type="evidence" value="ECO:0007669"/>
    <property type="project" value="UniProtKB-KW"/>
</dbReference>
<evidence type="ECO:0000256" key="2">
    <source>
        <dbReference type="ARBA" id="ARBA00022676"/>
    </source>
</evidence>
<keyword evidence="4" id="KW-1133">Transmembrane helix</keyword>
<dbReference type="RefSeq" id="XP_038746234.1">
    <property type="nucleotide sequence ID" value="XM_038888337.1"/>
</dbReference>
<dbReference type="GO" id="GO:0006487">
    <property type="term" value="P:protein N-linked glycosylation"/>
    <property type="evidence" value="ECO:0007669"/>
    <property type="project" value="TreeGrafter"/>
</dbReference>
<keyword evidence="4" id="KW-0812">Transmembrane</keyword>
<dbReference type="EMBL" id="JAATWM020000016">
    <property type="protein sequence ID" value="KAF9876773.1"/>
    <property type="molecule type" value="Genomic_DNA"/>
</dbReference>